<keyword evidence="5" id="KW-0479">Metal-binding</keyword>
<feature type="compositionally biased region" description="Basic residues" evidence="14">
    <location>
        <begin position="15"/>
        <end position="24"/>
    </location>
</feature>
<keyword evidence="8 13" id="KW-0460">Magnesium</keyword>
<evidence type="ECO:0000259" key="16">
    <source>
        <dbReference type="Pfam" id="PF16212"/>
    </source>
</evidence>
<dbReference type="NCBIfam" id="TIGR01494">
    <property type="entry name" value="ATPase_P-type"/>
    <property type="match status" value="2"/>
</dbReference>
<feature type="transmembrane region" description="Helical" evidence="13">
    <location>
        <begin position="90"/>
        <end position="107"/>
    </location>
</feature>
<feature type="transmembrane region" description="Helical" evidence="13">
    <location>
        <begin position="1210"/>
        <end position="1229"/>
    </location>
</feature>
<evidence type="ECO:0000313" key="17">
    <source>
        <dbReference type="Ensembl" id="ENSRNOP00000103615.1"/>
    </source>
</evidence>
<evidence type="ECO:0000256" key="1">
    <source>
        <dbReference type="ARBA" id="ARBA00001946"/>
    </source>
</evidence>
<dbReference type="SUPFAM" id="SSF81660">
    <property type="entry name" value="Metal cation-transporting ATPase, ATP-binding domain N"/>
    <property type="match status" value="1"/>
</dbReference>
<evidence type="ECO:0000256" key="9">
    <source>
        <dbReference type="ARBA" id="ARBA00022967"/>
    </source>
</evidence>
<evidence type="ECO:0000256" key="3">
    <source>
        <dbReference type="ARBA" id="ARBA00008109"/>
    </source>
</evidence>
<evidence type="ECO:0000256" key="6">
    <source>
        <dbReference type="ARBA" id="ARBA00022741"/>
    </source>
</evidence>
<feature type="region of interest" description="Disordered" evidence="14">
    <location>
        <begin position="1405"/>
        <end position="1431"/>
    </location>
</feature>
<dbReference type="InterPro" id="IPR023299">
    <property type="entry name" value="ATPase_P-typ_cyto_dom_N"/>
</dbReference>
<sequence length="1431" mass="159760">MERESAAAEEPASPGRRRPRRRRWEGRTRTVRSNLLPSLGTEDSTAGASKGERLLMRGCIQHLADNRLKTTKYTLLSFLPKNLFEQFHRLANVYFVFIALLNFVPAVNAFQPVLALAPVLFILAVTAIKDLWEDYSRHRSDHEINHLGCLVFSREEKKYVNRYWKEIRVGDFVRLCCNEIIPADILLLSSSDPDGLCHIETANLDGETNLKRRQVVRGFSELVSEFNPLTFTSVIECEKPNNDLSRFRGCIIHSNGEKAGLHKENLLLRGCTIRNTEAVAGIVIYAGHETKALLNNSGPRYKRSQLERQMNCDVLWCVLLLVCISLFSAVGHGLWVRRYQEKKALFDVPESDGSSLSPATAAVYSFLTMIIVLQVLIPISLYVSIEIVKVCQVYFINQDIELYDEETDSQLQCRALNITEDLGQIKYIFSDKTGTLTENKMVFRRCTVSGIEYSHDANAQRLAKYQEADSEEEEMVSKVGPISHRGSTGSHQSIWMTHKTQSIKSHRRTGSRAEAKRASMLSKHTAFSSPMEKDITPDPKLLEKVSECDRFLSIARHQEHPLAHLSPELSDVFDFFIALTICNTVVVTSPDQPRQKVRVRFELKSPVKTIEDFLRKFTPSRLASGCSSIGNLTNNKSSNKSGSTFLPSLSQDNMLLRLEERLGQTAPVIASNGYASQASQAESWTSECTSEQKCPGDQREQQEGELRYEAESPDEAALVYAAKAYNCALVDRLHDQVSVELPHLGRLTFELLHTLGFDSIRKRMSVVIRHPLTDEINVYTKGADSVVMDLLLPCSSGATGIEDRLQDGVPETIAKLRQAGLQIWVLTGDKQETAINIAYACKLLDHGEEVITLNADSREACAALLDQCLCYVQSRNSRSVPQNSESSFSVGFSFNPASTSTDSSPSPSLVIDGRSLAYALEKSLEDKFLFLAKQCRSVLCCRSTPLQKSMVVKLVRNKLKAMTLAIGDGANDVSMIQVADVGVGISGQEGMQAVMASDFAVPRFRYLERLLIVHGHWCYSRLANMVLYFFYKNTMFVGLLFWFQFYCGFSASAMIDQWYLIFFNLLFSSLPQLVTGVLDKDVPADMLLRKPQLYKSGQNMEEYSPRAFWLNMVDAAFQSLVCFFIPYLAYYDSDVDVFTWGTPVTAIALFTFLLHLGIETKTWTWLNWLACGFSTFLFFSVALIYNTSCATCYPPSNPYWTMPTLLGDPLFYLTCLIAPVAALLPRLFFKALQGSLFPTQLQLGRQLAKKSLNKFSVPKETFAQGQPPGHTEPELSERKAMGPFESLPRDCASQASQFTQQLACSPEASGEPSAVDTNMPLRENTLLEGLGSQASGSAMPREAISEDCPGDSKRKSTSASQTAPLSSLFHLPSFGSLNWISSLSLASGLGSVLQLSRSSLQMDKQDGEFLSNPPQPDQDLHNLQGQVTGYF</sequence>
<evidence type="ECO:0000256" key="4">
    <source>
        <dbReference type="ARBA" id="ARBA00022692"/>
    </source>
</evidence>
<dbReference type="SUPFAM" id="SSF56784">
    <property type="entry name" value="HAD-like"/>
    <property type="match status" value="1"/>
</dbReference>
<evidence type="ECO:0000256" key="7">
    <source>
        <dbReference type="ARBA" id="ARBA00022840"/>
    </source>
</evidence>
<dbReference type="SUPFAM" id="SSF81665">
    <property type="entry name" value="Calcium ATPase, transmembrane domain M"/>
    <property type="match status" value="1"/>
</dbReference>
<keyword evidence="18" id="KW-1185">Reference proteome</keyword>
<dbReference type="NCBIfam" id="TIGR01652">
    <property type="entry name" value="ATPase-Plipid"/>
    <property type="match status" value="2"/>
</dbReference>
<dbReference type="PANTHER" id="PTHR24092">
    <property type="entry name" value="PROBABLE PHOSPHOLIPID-TRANSPORTING ATPASE"/>
    <property type="match status" value="1"/>
</dbReference>
<evidence type="ECO:0000256" key="10">
    <source>
        <dbReference type="ARBA" id="ARBA00022989"/>
    </source>
</evidence>
<dbReference type="PROSITE" id="PS00154">
    <property type="entry name" value="ATPASE_E1_E2"/>
    <property type="match status" value="1"/>
</dbReference>
<feature type="region of interest" description="Disordered" evidence="14">
    <location>
        <begin position="1"/>
        <end position="27"/>
    </location>
</feature>
<dbReference type="InterPro" id="IPR018303">
    <property type="entry name" value="ATPase_P-typ_P_site"/>
</dbReference>
<feature type="region of interest" description="Disordered" evidence="14">
    <location>
        <begin position="1331"/>
        <end position="1362"/>
    </location>
</feature>
<dbReference type="PANTHER" id="PTHR24092:SF81">
    <property type="entry name" value="PHOSPHOLIPID-TRANSPORTING ATPASE VA"/>
    <property type="match status" value="1"/>
</dbReference>
<evidence type="ECO:0000256" key="14">
    <source>
        <dbReference type="SAM" id="MobiDB-lite"/>
    </source>
</evidence>
<keyword evidence="7 13" id="KW-0067">ATP-binding</keyword>
<feature type="transmembrane region" description="Helical" evidence="13">
    <location>
        <begin position="1058"/>
        <end position="1078"/>
    </location>
</feature>
<dbReference type="Proteomes" id="UP000002494">
    <property type="component" value="Chromosome 1"/>
</dbReference>
<dbReference type="Gene3D" id="3.40.1110.10">
    <property type="entry name" value="Calcium-transporting ATPase, cytoplasmic domain N"/>
    <property type="match status" value="1"/>
</dbReference>
<keyword evidence="9 13" id="KW-1278">Translocase</keyword>
<dbReference type="InterPro" id="IPR023214">
    <property type="entry name" value="HAD_sf"/>
</dbReference>
<keyword evidence="4 13" id="KW-0812">Transmembrane</keyword>
<comment type="cofactor">
    <cofactor evidence="1">
        <name>Mg(2+)</name>
        <dbReference type="ChEBI" id="CHEBI:18420"/>
    </cofactor>
</comment>
<proteinExistence type="inferred from homology"/>
<feature type="transmembrane region" description="Helical" evidence="13">
    <location>
        <begin position="356"/>
        <end position="377"/>
    </location>
</feature>
<dbReference type="SUPFAM" id="SSF81653">
    <property type="entry name" value="Calcium ATPase, transduction domain A"/>
    <property type="match status" value="1"/>
</dbReference>
<feature type="transmembrane region" description="Helical" evidence="13">
    <location>
        <begin position="1108"/>
        <end position="1131"/>
    </location>
</feature>
<feature type="transmembrane region" description="Helical" evidence="13">
    <location>
        <begin position="1165"/>
        <end position="1185"/>
    </location>
</feature>
<protein>
    <recommendedName>
        <fullName evidence="13">Phospholipid-transporting ATPase</fullName>
        <ecNumber evidence="13">7.6.2.1</ecNumber>
    </recommendedName>
</protein>
<evidence type="ECO:0000256" key="2">
    <source>
        <dbReference type="ARBA" id="ARBA00004141"/>
    </source>
</evidence>
<comment type="similarity">
    <text evidence="3 13">Belongs to the cation transport ATPase (P-type) (TC 3.A.3) family. Type IV subfamily.</text>
</comment>
<dbReference type="Gene3D" id="1.20.1110.10">
    <property type="entry name" value="Calcium-transporting ATPase, transmembrane domain"/>
    <property type="match status" value="1"/>
</dbReference>
<reference evidence="17" key="2">
    <citation type="submission" date="2025-08" db="UniProtKB">
        <authorList>
            <consortium name="Ensembl"/>
        </authorList>
    </citation>
    <scope>IDENTIFICATION</scope>
    <source>
        <strain evidence="17">Brown Norway</strain>
    </source>
</reference>
<gene>
    <name evidence="17" type="primary">Atp10a</name>
</gene>
<dbReference type="GeneTree" id="ENSGT00940000157895"/>
<dbReference type="EC" id="7.6.2.1" evidence="13"/>
<dbReference type="Gene3D" id="2.70.150.10">
    <property type="entry name" value="Calcium-transporting ATPase, cytoplasmic transduction domain A"/>
    <property type="match status" value="1"/>
</dbReference>
<dbReference type="Gene3D" id="3.40.50.1000">
    <property type="entry name" value="HAD superfamily/HAD-like"/>
    <property type="match status" value="2"/>
</dbReference>
<evidence type="ECO:0000256" key="12">
    <source>
        <dbReference type="ARBA" id="ARBA00034036"/>
    </source>
</evidence>
<reference evidence="17" key="1">
    <citation type="submission" date="2024-01" db="EMBL/GenBank/DDBJ databases">
        <title>GRCr8: a new rat reference genome assembly contstructed from accurate long reads and long range scaffolding.</title>
        <authorList>
            <person name="Doris P.A."/>
            <person name="Kalbfleisch T."/>
            <person name="Li K."/>
            <person name="Howe K."/>
            <person name="Wood J."/>
        </authorList>
    </citation>
    <scope>NUCLEOTIDE SEQUENCE [LARGE SCALE GENOMIC DNA]</scope>
    <source>
        <strain evidence="17">Brown Norway</strain>
    </source>
</reference>
<organism evidence="17 18">
    <name type="scientific">Rattus norvegicus</name>
    <name type="common">Rat</name>
    <dbReference type="NCBI Taxonomy" id="10116"/>
    <lineage>
        <taxon>Eukaryota</taxon>
        <taxon>Metazoa</taxon>
        <taxon>Chordata</taxon>
        <taxon>Craniata</taxon>
        <taxon>Vertebrata</taxon>
        <taxon>Euteleostomi</taxon>
        <taxon>Mammalia</taxon>
        <taxon>Eutheria</taxon>
        <taxon>Euarchontoglires</taxon>
        <taxon>Glires</taxon>
        <taxon>Rodentia</taxon>
        <taxon>Myomorpha</taxon>
        <taxon>Muroidea</taxon>
        <taxon>Muridae</taxon>
        <taxon>Murinae</taxon>
        <taxon>Rattus</taxon>
    </lineage>
</organism>
<accession>A0ABK0LNT1</accession>
<evidence type="ECO:0000256" key="5">
    <source>
        <dbReference type="ARBA" id="ARBA00022723"/>
    </source>
</evidence>
<feature type="transmembrane region" description="Helical" evidence="13">
    <location>
        <begin position="314"/>
        <end position="336"/>
    </location>
</feature>
<keyword evidence="11 13" id="KW-0472">Membrane</keyword>
<dbReference type="InterPro" id="IPR032631">
    <property type="entry name" value="P-type_ATPase_N"/>
</dbReference>
<dbReference type="PRINTS" id="PR00119">
    <property type="entry name" value="CATATPASE"/>
</dbReference>
<evidence type="ECO:0000256" key="8">
    <source>
        <dbReference type="ARBA" id="ARBA00022842"/>
    </source>
</evidence>
<dbReference type="InterPro" id="IPR032630">
    <property type="entry name" value="P_typ_ATPase_c"/>
</dbReference>
<reference evidence="17" key="3">
    <citation type="submission" date="2025-09" db="UniProtKB">
        <authorList>
            <consortium name="Ensembl"/>
        </authorList>
    </citation>
    <scope>IDENTIFICATION</scope>
    <source>
        <strain evidence="17">Brown Norway</strain>
    </source>
</reference>
<comment type="subcellular location">
    <subcellularLocation>
        <location evidence="2 13">Membrane</location>
        <topology evidence="2 13">Multi-pass membrane protein</topology>
    </subcellularLocation>
</comment>
<feature type="transmembrane region" description="Helical" evidence="13">
    <location>
        <begin position="1137"/>
        <end position="1158"/>
    </location>
</feature>
<feature type="domain" description="P-type ATPase N-terminal" evidence="15">
    <location>
        <begin position="64"/>
        <end position="115"/>
    </location>
</feature>
<dbReference type="Pfam" id="PF16212">
    <property type="entry name" value="PhoLip_ATPase_C"/>
    <property type="match status" value="1"/>
</dbReference>
<evidence type="ECO:0000313" key="18">
    <source>
        <dbReference type="Proteomes" id="UP000002494"/>
    </source>
</evidence>
<dbReference type="InterPro" id="IPR001757">
    <property type="entry name" value="P_typ_ATPase"/>
</dbReference>
<evidence type="ECO:0000256" key="11">
    <source>
        <dbReference type="ARBA" id="ARBA00023136"/>
    </source>
</evidence>
<feature type="domain" description="P-type ATPase C-terminal" evidence="16">
    <location>
        <begin position="994"/>
        <end position="1239"/>
    </location>
</feature>
<feature type="transmembrane region" description="Helical" evidence="13">
    <location>
        <begin position="113"/>
        <end position="132"/>
    </location>
</feature>
<evidence type="ECO:0000259" key="15">
    <source>
        <dbReference type="Pfam" id="PF16209"/>
    </source>
</evidence>
<evidence type="ECO:0000256" key="13">
    <source>
        <dbReference type="RuleBase" id="RU362033"/>
    </source>
</evidence>
<dbReference type="Ensembl" id="ENSRNOT00000146399.1">
    <property type="protein sequence ID" value="ENSRNOP00000103615.1"/>
    <property type="gene ID" value="ENSRNOG00000056228.3"/>
</dbReference>
<dbReference type="InterPro" id="IPR023298">
    <property type="entry name" value="ATPase_P-typ_TM_dom_sf"/>
</dbReference>
<dbReference type="InterPro" id="IPR036412">
    <property type="entry name" value="HAD-like_sf"/>
</dbReference>
<feature type="compositionally biased region" description="Polar residues" evidence="14">
    <location>
        <begin position="1421"/>
        <end position="1431"/>
    </location>
</feature>
<comment type="catalytic activity">
    <reaction evidence="12 13">
        <text>ATP + H2O + phospholipidSide 1 = ADP + phosphate + phospholipidSide 2.</text>
        <dbReference type="EC" id="7.6.2.1"/>
    </reaction>
</comment>
<name>A0ABK0LNT1_RAT</name>
<dbReference type="Pfam" id="PF16209">
    <property type="entry name" value="PhoLip_ATPase_N"/>
    <property type="match status" value="1"/>
</dbReference>
<dbReference type="RGD" id="1306150">
    <property type="gene designation" value="Atp10a"/>
</dbReference>
<dbReference type="InterPro" id="IPR008250">
    <property type="entry name" value="ATPase_P-typ_transduc_dom_A_sf"/>
</dbReference>
<keyword evidence="10 13" id="KW-1133">Transmembrane helix</keyword>
<feature type="transmembrane region" description="Helical" evidence="13">
    <location>
        <begin position="1026"/>
        <end position="1046"/>
    </location>
</feature>
<keyword evidence="6 13" id="KW-0547">Nucleotide-binding</keyword>
<dbReference type="InterPro" id="IPR006539">
    <property type="entry name" value="P-type_ATPase_IV"/>
</dbReference>